<dbReference type="RefSeq" id="WP_160773515.1">
    <property type="nucleotide sequence ID" value="NZ_WTYV01000017.1"/>
</dbReference>
<gene>
    <name evidence="1" type="ORF">GRI99_18390</name>
</gene>
<keyword evidence="2" id="KW-1185">Reference proteome</keyword>
<protein>
    <submittedName>
        <fullName evidence="1">Uncharacterized protein</fullName>
    </submittedName>
</protein>
<name>A0A844Z310_9SPHN</name>
<dbReference type="EMBL" id="WTYV01000017">
    <property type="protein sequence ID" value="MXO73586.1"/>
    <property type="molecule type" value="Genomic_DNA"/>
</dbReference>
<evidence type="ECO:0000313" key="1">
    <source>
        <dbReference type="EMBL" id="MXO73586.1"/>
    </source>
</evidence>
<dbReference type="OrthoDB" id="9898200at2"/>
<comment type="caution">
    <text evidence="1">The sequence shown here is derived from an EMBL/GenBank/DDBJ whole genome shotgun (WGS) entry which is preliminary data.</text>
</comment>
<dbReference type="AlphaFoldDB" id="A0A844Z310"/>
<dbReference type="Proteomes" id="UP000466966">
    <property type="component" value="Unassembled WGS sequence"/>
</dbReference>
<evidence type="ECO:0000313" key="2">
    <source>
        <dbReference type="Proteomes" id="UP000466966"/>
    </source>
</evidence>
<accession>A0A844Z310</accession>
<organism evidence="1 2">
    <name type="scientific">Alteraurantiacibacter buctensis</name>
    <dbReference type="NCBI Taxonomy" id="1503981"/>
    <lineage>
        <taxon>Bacteria</taxon>
        <taxon>Pseudomonadati</taxon>
        <taxon>Pseudomonadota</taxon>
        <taxon>Alphaproteobacteria</taxon>
        <taxon>Sphingomonadales</taxon>
        <taxon>Erythrobacteraceae</taxon>
        <taxon>Alteraurantiacibacter</taxon>
    </lineage>
</organism>
<proteinExistence type="predicted"/>
<sequence>MNPDLFAWKGGPAIACEWGLRDARVAATSERGPAYCEQGLSLRIVEGRRPCLYAEDNDGNTQEMWGYELNIYVANGPEPSETKQVEATVSVAGWLDDGRPCRIHGKGFIGRDNHGQIEASFFVPPRIDLTTQEEDWADLYPPD</sequence>
<reference evidence="1 2" key="1">
    <citation type="submission" date="2019-12" db="EMBL/GenBank/DDBJ databases">
        <title>Genomic-based taxomic classification of the family Erythrobacteraceae.</title>
        <authorList>
            <person name="Xu L."/>
        </authorList>
    </citation>
    <scope>NUCLEOTIDE SEQUENCE [LARGE SCALE GENOMIC DNA]</scope>
    <source>
        <strain evidence="1 2">M0322</strain>
    </source>
</reference>